<keyword evidence="5 9" id="KW-0812">Transmembrane</keyword>
<feature type="transmembrane region" description="Helical" evidence="9">
    <location>
        <begin position="267"/>
        <end position="287"/>
    </location>
</feature>
<feature type="region of interest" description="Disordered" evidence="8">
    <location>
        <begin position="462"/>
        <end position="495"/>
    </location>
</feature>
<evidence type="ECO:0000259" key="10">
    <source>
        <dbReference type="PROSITE" id="PS50850"/>
    </source>
</evidence>
<gene>
    <name evidence="11" type="ORF">ACFQKB_14590</name>
</gene>
<comment type="subcellular location">
    <subcellularLocation>
        <location evidence="1">Cell membrane</location>
        <topology evidence="1">Multi-pass membrane protein</topology>
    </subcellularLocation>
</comment>
<feature type="transmembrane region" description="Helical" evidence="9">
    <location>
        <begin position="357"/>
        <end position="379"/>
    </location>
</feature>
<dbReference type="RefSeq" id="WP_378048336.1">
    <property type="nucleotide sequence ID" value="NZ_JBHSXE010000001.1"/>
</dbReference>
<feature type="transmembrane region" description="Helical" evidence="9">
    <location>
        <begin position="400"/>
        <end position="421"/>
    </location>
</feature>
<dbReference type="PANTHER" id="PTHR42718:SF9">
    <property type="entry name" value="MAJOR FACILITATOR SUPERFAMILY MULTIDRUG TRANSPORTER MFSC"/>
    <property type="match status" value="1"/>
</dbReference>
<feature type="transmembrane region" description="Helical" evidence="9">
    <location>
        <begin position="299"/>
        <end position="321"/>
    </location>
</feature>
<evidence type="ECO:0000256" key="6">
    <source>
        <dbReference type="ARBA" id="ARBA00022989"/>
    </source>
</evidence>
<dbReference type="InterPro" id="IPR011701">
    <property type="entry name" value="MFS"/>
</dbReference>
<dbReference type="InterPro" id="IPR020846">
    <property type="entry name" value="MFS_dom"/>
</dbReference>
<evidence type="ECO:0000256" key="3">
    <source>
        <dbReference type="ARBA" id="ARBA00022448"/>
    </source>
</evidence>
<organism evidence="11 12">
    <name type="scientific">Actinomadura yumaensis</name>
    <dbReference type="NCBI Taxonomy" id="111807"/>
    <lineage>
        <taxon>Bacteria</taxon>
        <taxon>Bacillati</taxon>
        <taxon>Actinomycetota</taxon>
        <taxon>Actinomycetes</taxon>
        <taxon>Streptosporangiales</taxon>
        <taxon>Thermomonosporaceae</taxon>
        <taxon>Actinomadura</taxon>
    </lineage>
</organism>
<feature type="transmembrane region" description="Helical" evidence="9">
    <location>
        <begin position="167"/>
        <end position="188"/>
    </location>
</feature>
<name>A0ABW2CHP0_9ACTN</name>
<dbReference type="InterPro" id="IPR004638">
    <property type="entry name" value="EmrB-like"/>
</dbReference>
<evidence type="ECO:0000256" key="2">
    <source>
        <dbReference type="ARBA" id="ARBA00008537"/>
    </source>
</evidence>
<feature type="transmembrane region" description="Helical" evidence="9">
    <location>
        <begin position="333"/>
        <end position="351"/>
    </location>
</feature>
<comment type="caution">
    <text evidence="11">The sequence shown here is derived from an EMBL/GenBank/DDBJ whole genome shotgun (WGS) entry which is preliminary data.</text>
</comment>
<dbReference type="EMBL" id="JBHSXS010000006">
    <property type="protein sequence ID" value="MFC6880992.1"/>
    <property type="molecule type" value="Genomic_DNA"/>
</dbReference>
<keyword evidence="4" id="KW-1003">Cell membrane</keyword>
<feature type="domain" description="Major facilitator superfamily (MFS) profile" evidence="10">
    <location>
        <begin position="11"/>
        <end position="460"/>
    </location>
</feature>
<dbReference type="CDD" id="cd17321">
    <property type="entry name" value="MFS_MMR_MDR_like"/>
    <property type="match status" value="1"/>
</dbReference>
<feature type="transmembrane region" description="Helical" evidence="9">
    <location>
        <begin position="224"/>
        <end position="247"/>
    </location>
</feature>
<dbReference type="NCBIfam" id="TIGR00711">
    <property type="entry name" value="efflux_EmrB"/>
    <property type="match status" value="1"/>
</dbReference>
<evidence type="ECO:0000256" key="7">
    <source>
        <dbReference type="ARBA" id="ARBA00023136"/>
    </source>
</evidence>
<keyword evidence="3" id="KW-0813">Transport</keyword>
<dbReference type="PANTHER" id="PTHR42718">
    <property type="entry name" value="MAJOR FACILITATOR SUPERFAMILY MULTIDRUG TRANSPORTER MFSC"/>
    <property type="match status" value="1"/>
</dbReference>
<evidence type="ECO:0000313" key="11">
    <source>
        <dbReference type="EMBL" id="MFC6880992.1"/>
    </source>
</evidence>
<evidence type="ECO:0000256" key="9">
    <source>
        <dbReference type="SAM" id="Phobius"/>
    </source>
</evidence>
<dbReference type="InterPro" id="IPR036259">
    <property type="entry name" value="MFS_trans_sf"/>
</dbReference>
<comment type="similarity">
    <text evidence="2">Belongs to the major facilitator superfamily. EmrB family.</text>
</comment>
<evidence type="ECO:0000256" key="8">
    <source>
        <dbReference type="SAM" id="MobiDB-lite"/>
    </source>
</evidence>
<evidence type="ECO:0000256" key="5">
    <source>
        <dbReference type="ARBA" id="ARBA00022692"/>
    </source>
</evidence>
<evidence type="ECO:0000313" key="12">
    <source>
        <dbReference type="Proteomes" id="UP001596380"/>
    </source>
</evidence>
<dbReference type="Proteomes" id="UP001596380">
    <property type="component" value="Unassembled WGS sequence"/>
</dbReference>
<dbReference type="Pfam" id="PF07690">
    <property type="entry name" value="MFS_1"/>
    <property type="match status" value="1"/>
</dbReference>
<dbReference type="PROSITE" id="PS50850">
    <property type="entry name" value="MFS"/>
    <property type="match status" value="1"/>
</dbReference>
<protein>
    <submittedName>
        <fullName evidence="11">MFS transporter</fullName>
    </submittedName>
</protein>
<keyword evidence="6 9" id="KW-1133">Transmembrane helix</keyword>
<feature type="transmembrane region" description="Helical" evidence="9">
    <location>
        <begin position="433"/>
        <end position="455"/>
    </location>
</feature>
<feature type="transmembrane region" description="Helical" evidence="9">
    <location>
        <begin position="136"/>
        <end position="155"/>
    </location>
</feature>
<keyword evidence="7 9" id="KW-0472">Membrane</keyword>
<evidence type="ECO:0000256" key="1">
    <source>
        <dbReference type="ARBA" id="ARBA00004651"/>
    </source>
</evidence>
<keyword evidence="12" id="KW-1185">Reference proteome</keyword>
<evidence type="ECO:0000256" key="4">
    <source>
        <dbReference type="ARBA" id="ARBA00022475"/>
    </source>
</evidence>
<feature type="transmembrane region" description="Helical" evidence="9">
    <location>
        <begin position="77"/>
        <end position="100"/>
    </location>
</feature>
<dbReference type="Gene3D" id="1.20.1250.20">
    <property type="entry name" value="MFS general substrate transporter like domains"/>
    <property type="match status" value="1"/>
</dbReference>
<proteinExistence type="inferred from homology"/>
<feature type="compositionally biased region" description="Pro residues" evidence="8">
    <location>
        <begin position="469"/>
        <end position="479"/>
    </location>
</feature>
<feature type="transmembrane region" description="Helical" evidence="9">
    <location>
        <begin position="53"/>
        <end position="70"/>
    </location>
</feature>
<dbReference type="SUPFAM" id="SSF103473">
    <property type="entry name" value="MFS general substrate transporter"/>
    <property type="match status" value="1"/>
</dbReference>
<reference evidence="12" key="1">
    <citation type="journal article" date="2019" name="Int. J. Syst. Evol. Microbiol.">
        <title>The Global Catalogue of Microorganisms (GCM) 10K type strain sequencing project: providing services to taxonomists for standard genome sequencing and annotation.</title>
        <authorList>
            <consortium name="The Broad Institute Genomics Platform"/>
            <consortium name="The Broad Institute Genome Sequencing Center for Infectious Disease"/>
            <person name="Wu L."/>
            <person name="Ma J."/>
        </authorList>
    </citation>
    <scope>NUCLEOTIDE SEQUENCE [LARGE SCALE GENOMIC DNA]</scope>
    <source>
        <strain evidence="12">JCM 3369</strain>
    </source>
</reference>
<accession>A0ABW2CHP0</accession>
<dbReference type="Gene3D" id="1.20.1720.10">
    <property type="entry name" value="Multidrug resistance protein D"/>
    <property type="match status" value="1"/>
</dbReference>
<sequence length="495" mass="48933">MRGVGGRRAAVLAAVFAGSFVALLNMSVATVALPRMAADLGTDAAGLRWVLDAYTLCLSALMLSGGVLGDRYGRRRVFVGAVGAFTLGSVLCAAASSPAALVGGRVVQGAAAAVIVPGSMSLLAQAYPDAAARARVIGWWSVTASVSVGAGPLLGGLLVDASGGWPAVFWVVVPVGVAVVALGAWALPESSDPSHAALDLPGQVLGVAWLGALSYGLVEGGHRGWSSAGVVAALAVAAVALAAFVAVELRAERPMLPIRLLGRAPFAAANAGALLLGLGAYGMFFYLSPYLQHVRGYSATGAGLRMVPMAVGMSLLGALAGRLTARFGPYGPMGGAFGLMAAALLGMGALLDADVPYGVVAVLLLALGAGIGVVLPPLNASALAAVPRERSGAAAATVNAVRQTGTSLGIAVLGAVLAARSGGAESGDAFVTGLRTIAVVAGAISLAGAAVVLLARRAIARRSPASPLSSPPPLPPAHPARPARPAQSARRRSGG</sequence>